<gene>
    <name evidence="1" type="ORF">Tco_0908235</name>
</gene>
<reference evidence="1" key="2">
    <citation type="submission" date="2022-01" db="EMBL/GenBank/DDBJ databases">
        <authorList>
            <person name="Yamashiro T."/>
            <person name="Shiraishi A."/>
            <person name="Satake H."/>
            <person name="Nakayama K."/>
        </authorList>
    </citation>
    <scope>NUCLEOTIDE SEQUENCE</scope>
</reference>
<sequence length="87" mass="10095">MRFSRTLEVEQIKGPLLFFSKSLMSYSTMEEAVRTRVRTSSMFFSAANAETTSNIDGAQGCISYRRLSTMLPHECKTLWKGRLKQWY</sequence>
<proteinExistence type="predicted"/>
<organism evidence="1 2">
    <name type="scientific">Tanacetum coccineum</name>
    <dbReference type="NCBI Taxonomy" id="301880"/>
    <lineage>
        <taxon>Eukaryota</taxon>
        <taxon>Viridiplantae</taxon>
        <taxon>Streptophyta</taxon>
        <taxon>Embryophyta</taxon>
        <taxon>Tracheophyta</taxon>
        <taxon>Spermatophyta</taxon>
        <taxon>Magnoliopsida</taxon>
        <taxon>eudicotyledons</taxon>
        <taxon>Gunneridae</taxon>
        <taxon>Pentapetalae</taxon>
        <taxon>asterids</taxon>
        <taxon>campanulids</taxon>
        <taxon>Asterales</taxon>
        <taxon>Asteraceae</taxon>
        <taxon>Asteroideae</taxon>
        <taxon>Anthemideae</taxon>
        <taxon>Anthemidinae</taxon>
        <taxon>Tanacetum</taxon>
    </lineage>
</organism>
<protein>
    <submittedName>
        <fullName evidence="1">Uncharacterized protein</fullName>
    </submittedName>
</protein>
<evidence type="ECO:0000313" key="1">
    <source>
        <dbReference type="EMBL" id="GJT27960.1"/>
    </source>
</evidence>
<reference evidence="1" key="1">
    <citation type="journal article" date="2022" name="Int. J. Mol. Sci.">
        <title>Draft Genome of Tanacetum Coccineum: Genomic Comparison of Closely Related Tanacetum-Family Plants.</title>
        <authorList>
            <person name="Yamashiro T."/>
            <person name="Shiraishi A."/>
            <person name="Nakayama K."/>
            <person name="Satake H."/>
        </authorList>
    </citation>
    <scope>NUCLEOTIDE SEQUENCE</scope>
</reference>
<keyword evidence="2" id="KW-1185">Reference proteome</keyword>
<dbReference type="EMBL" id="BQNB010014422">
    <property type="protein sequence ID" value="GJT27960.1"/>
    <property type="molecule type" value="Genomic_DNA"/>
</dbReference>
<evidence type="ECO:0000313" key="2">
    <source>
        <dbReference type="Proteomes" id="UP001151760"/>
    </source>
</evidence>
<dbReference type="Proteomes" id="UP001151760">
    <property type="component" value="Unassembled WGS sequence"/>
</dbReference>
<accession>A0ABQ5CLJ7</accession>
<comment type="caution">
    <text evidence="1">The sequence shown here is derived from an EMBL/GenBank/DDBJ whole genome shotgun (WGS) entry which is preliminary data.</text>
</comment>
<name>A0ABQ5CLJ7_9ASTR</name>